<gene>
    <name evidence="2" type="ORF">H9812_06575</name>
</gene>
<dbReference type="GO" id="GO:0061503">
    <property type="term" value="F:tRNA threonylcarbamoyladenosine dehydratase"/>
    <property type="evidence" value="ECO:0007669"/>
    <property type="project" value="TreeGrafter"/>
</dbReference>
<dbReference type="Gene3D" id="3.40.50.720">
    <property type="entry name" value="NAD(P)-binding Rossmann-like Domain"/>
    <property type="match status" value="1"/>
</dbReference>
<evidence type="ECO:0000259" key="1">
    <source>
        <dbReference type="Pfam" id="PF00899"/>
    </source>
</evidence>
<feature type="domain" description="THIF-type NAD/FAD binding fold" evidence="1">
    <location>
        <begin position="11"/>
        <end position="223"/>
    </location>
</feature>
<evidence type="ECO:0000313" key="2">
    <source>
        <dbReference type="EMBL" id="HIZ25115.1"/>
    </source>
</evidence>
<dbReference type="GO" id="GO:0008641">
    <property type="term" value="F:ubiquitin-like modifier activating enzyme activity"/>
    <property type="evidence" value="ECO:0007669"/>
    <property type="project" value="InterPro"/>
</dbReference>
<sequence length="226" mass="24356">MREQDTRTALLLGESGVEKLHTSRVAVFGLGGVGSFCAEALARAGVGHLTLVDKDIVEESNLNRQLVALTSTVGKCKTDVMRARIAEIDPECDVTAQALFYLPETAHLVPLAGYDYVADCIDNVTAKLHLIAAARAANVPVISAMGAGNKLDPTRFRVSDLSETRTDPLARVMRRELKKRGVEHLPVVWSDEPPMPVHADTVGSVSFVPSVMGLIMAGHIVKEMCK</sequence>
<dbReference type="CDD" id="cd00755">
    <property type="entry name" value="YgdL_like"/>
    <property type="match status" value="1"/>
</dbReference>
<proteinExistence type="predicted"/>
<protein>
    <submittedName>
        <fullName evidence="2">tRNA threonylcarbamoyladenosine dehydratase</fullName>
    </submittedName>
</protein>
<reference evidence="2" key="2">
    <citation type="submission" date="2021-04" db="EMBL/GenBank/DDBJ databases">
        <authorList>
            <person name="Gilroy R."/>
        </authorList>
    </citation>
    <scope>NUCLEOTIDE SEQUENCE</scope>
    <source>
        <strain evidence="2">CHK33-5263</strain>
    </source>
</reference>
<accession>A0A9D2DY10</accession>
<organism evidence="2 3">
    <name type="scientific">Candidatus Gallimonas intestinigallinarum</name>
    <dbReference type="NCBI Taxonomy" id="2838604"/>
    <lineage>
        <taxon>Bacteria</taxon>
        <taxon>Bacillati</taxon>
        <taxon>Bacillota</taxon>
        <taxon>Clostridia</taxon>
        <taxon>Candidatus Gallimonas</taxon>
    </lineage>
</organism>
<dbReference type="SUPFAM" id="SSF69572">
    <property type="entry name" value="Activating enzymes of the ubiquitin-like proteins"/>
    <property type="match status" value="1"/>
</dbReference>
<name>A0A9D2DY10_9FIRM</name>
<evidence type="ECO:0000313" key="3">
    <source>
        <dbReference type="Proteomes" id="UP000824044"/>
    </source>
</evidence>
<dbReference type="InterPro" id="IPR000594">
    <property type="entry name" value="ThiF_NAD_FAD-bd"/>
</dbReference>
<reference evidence="2" key="1">
    <citation type="journal article" date="2021" name="PeerJ">
        <title>Extensive microbial diversity within the chicken gut microbiome revealed by metagenomics and culture.</title>
        <authorList>
            <person name="Gilroy R."/>
            <person name="Ravi A."/>
            <person name="Getino M."/>
            <person name="Pursley I."/>
            <person name="Horton D.L."/>
            <person name="Alikhan N.F."/>
            <person name="Baker D."/>
            <person name="Gharbi K."/>
            <person name="Hall N."/>
            <person name="Watson M."/>
            <person name="Adriaenssens E.M."/>
            <person name="Foster-Nyarko E."/>
            <person name="Jarju S."/>
            <person name="Secka A."/>
            <person name="Antonio M."/>
            <person name="Oren A."/>
            <person name="Chaudhuri R.R."/>
            <person name="La Ragione R."/>
            <person name="Hildebrand F."/>
            <person name="Pallen M.J."/>
        </authorList>
    </citation>
    <scope>NUCLEOTIDE SEQUENCE</scope>
    <source>
        <strain evidence="2">CHK33-5263</strain>
    </source>
</reference>
<dbReference type="PANTHER" id="PTHR43267:SF1">
    <property type="entry name" value="TRNA THREONYLCARBAMOYLADENOSINE DEHYDRATASE"/>
    <property type="match status" value="1"/>
</dbReference>
<dbReference type="PANTHER" id="PTHR43267">
    <property type="entry name" value="TRNA THREONYLCARBAMOYLADENOSINE DEHYDRATASE"/>
    <property type="match status" value="1"/>
</dbReference>
<dbReference type="EMBL" id="DXBS01000121">
    <property type="protein sequence ID" value="HIZ25115.1"/>
    <property type="molecule type" value="Genomic_DNA"/>
</dbReference>
<dbReference type="InterPro" id="IPR035985">
    <property type="entry name" value="Ubiquitin-activating_enz"/>
</dbReference>
<dbReference type="GO" id="GO:0061504">
    <property type="term" value="P:cyclic threonylcarbamoyladenosine biosynthetic process"/>
    <property type="evidence" value="ECO:0007669"/>
    <property type="project" value="TreeGrafter"/>
</dbReference>
<dbReference type="AlphaFoldDB" id="A0A9D2DY10"/>
<dbReference type="Proteomes" id="UP000824044">
    <property type="component" value="Unassembled WGS sequence"/>
</dbReference>
<dbReference type="InterPro" id="IPR045886">
    <property type="entry name" value="ThiF/MoeB/HesA"/>
</dbReference>
<comment type="caution">
    <text evidence="2">The sequence shown here is derived from an EMBL/GenBank/DDBJ whole genome shotgun (WGS) entry which is preliminary data.</text>
</comment>
<dbReference type="Pfam" id="PF00899">
    <property type="entry name" value="ThiF"/>
    <property type="match status" value="1"/>
</dbReference>